<dbReference type="PANTHER" id="PTHR38439">
    <property type="entry name" value="AURACYANIN-B"/>
    <property type="match status" value="1"/>
</dbReference>
<reference evidence="6" key="1">
    <citation type="submission" date="2016-10" db="EMBL/GenBank/DDBJ databases">
        <authorList>
            <person name="Varghese N."/>
            <person name="Submissions S."/>
        </authorList>
    </citation>
    <scope>NUCLEOTIDE SEQUENCE [LARGE SCALE GENOMIC DNA]</scope>
    <source>
        <strain evidence="6">CGMCC 1.10789</strain>
    </source>
</reference>
<dbReference type="CDD" id="cd04211">
    <property type="entry name" value="Cupredoxin_like_2"/>
    <property type="match status" value="1"/>
</dbReference>
<organism evidence="5 6">
    <name type="scientific">Meinhardsimonia xiamenensis</name>
    <dbReference type="NCBI Taxonomy" id="990712"/>
    <lineage>
        <taxon>Bacteria</taxon>
        <taxon>Pseudomonadati</taxon>
        <taxon>Pseudomonadota</taxon>
        <taxon>Alphaproteobacteria</taxon>
        <taxon>Rhodobacterales</taxon>
        <taxon>Paracoccaceae</taxon>
        <taxon>Meinhardsimonia</taxon>
    </lineage>
</organism>
<evidence type="ECO:0000256" key="2">
    <source>
        <dbReference type="ARBA" id="ARBA00023008"/>
    </source>
</evidence>
<dbReference type="RefSeq" id="WP_092499941.1">
    <property type="nucleotide sequence ID" value="NZ_FNFV01000003.1"/>
</dbReference>
<dbReference type="SUPFAM" id="SSF49503">
    <property type="entry name" value="Cupredoxins"/>
    <property type="match status" value="1"/>
</dbReference>
<dbReference type="InterPro" id="IPR050845">
    <property type="entry name" value="Cu-binding_ET"/>
</dbReference>
<dbReference type="GO" id="GO:0005507">
    <property type="term" value="F:copper ion binding"/>
    <property type="evidence" value="ECO:0007669"/>
    <property type="project" value="InterPro"/>
</dbReference>
<feature type="chain" id="PRO_5011764486" evidence="3">
    <location>
        <begin position="22"/>
        <end position="172"/>
    </location>
</feature>
<dbReference type="Proteomes" id="UP000199328">
    <property type="component" value="Unassembled WGS sequence"/>
</dbReference>
<sequence>MRLTISCAVAIAALTALPALAGGSHTGGHSHDDGFAFGRPGEAPHATRTIRVVMTDNAYDPGVIEVAAGETVRFVAENRGDFVHEFGLGTPAMHAEHRKEMLAMMESGMLEADRIHHGMGHDDPNSLLLEPGESGEIIWTFAGPIRIEFACNVPGHYESGMVGPLVVTGTGS</sequence>
<proteinExistence type="predicted"/>
<dbReference type="GO" id="GO:0009055">
    <property type="term" value="F:electron transfer activity"/>
    <property type="evidence" value="ECO:0007669"/>
    <property type="project" value="InterPro"/>
</dbReference>
<dbReference type="InterPro" id="IPR000923">
    <property type="entry name" value="BlueCu_1"/>
</dbReference>
<evidence type="ECO:0000256" key="3">
    <source>
        <dbReference type="SAM" id="SignalP"/>
    </source>
</evidence>
<dbReference type="OrthoDB" id="9816061at2"/>
<evidence type="ECO:0000256" key="1">
    <source>
        <dbReference type="ARBA" id="ARBA00022723"/>
    </source>
</evidence>
<protein>
    <submittedName>
        <fullName evidence="5">Uncharacterized copper-binding protein, cupredoxin-like subfamily</fullName>
    </submittedName>
</protein>
<keyword evidence="3" id="KW-0732">Signal</keyword>
<dbReference type="PANTHER" id="PTHR38439:SF3">
    <property type="entry name" value="COPPER-RESISTANT CUPROPROTEIN COPI"/>
    <property type="match status" value="1"/>
</dbReference>
<keyword evidence="6" id="KW-1185">Reference proteome</keyword>
<evidence type="ECO:0000313" key="5">
    <source>
        <dbReference type="EMBL" id="SDK55701.1"/>
    </source>
</evidence>
<evidence type="ECO:0000313" key="6">
    <source>
        <dbReference type="Proteomes" id="UP000199328"/>
    </source>
</evidence>
<evidence type="ECO:0000259" key="4">
    <source>
        <dbReference type="Pfam" id="PF00127"/>
    </source>
</evidence>
<accession>A0A1G9CVN2</accession>
<keyword evidence="1" id="KW-0479">Metal-binding</keyword>
<dbReference type="STRING" id="990712.SAMN05216257_103245"/>
<dbReference type="InterPro" id="IPR008972">
    <property type="entry name" value="Cupredoxin"/>
</dbReference>
<feature type="domain" description="Blue (type 1) copper" evidence="4">
    <location>
        <begin position="56"/>
        <end position="167"/>
    </location>
</feature>
<dbReference type="Gene3D" id="2.60.40.420">
    <property type="entry name" value="Cupredoxins - blue copper proteins"/>
    <property type="match status" value="1"/>
</dbReference>
<dbReference type="EMBL" id="FNFV01000003">
    <property type="protein sequence ID" value="SDK55701.1"/>
    <property type="molecule type" value="Genomic_DNA"/>
</dbReference>
<keyword evidence="2" id="KW-0186">Copper</keyword>
<gene>
    <name evidence="5" type="ORF">SAMN05216257_103245</name>
</gene>
<name>A0A1G9CVN2_9RHOB</name>
<dbReference type="Pfam" id="PF00127">
    <property type="entry name" value="Copper-bind"/>
    <property type="match status" value="1"/>
</dbReference>
<feature type="signal peptide" evidence="3">
    <location>
        <begin position="1"/>
        <end position="21"/>
    </location>
</feature>
<dbReference type="AlphaFoldDB" id="A0A1G9CVN2"/>